<dbReference type="RefSeq" id="XP_008875876.1">
    <property type="nucleotide sequence ID" value="XM_008877654.1"/>
</dbReference>
<gene>
    <name evidence="3" type="ORF">H310_11099</name>
</gene>
<organism evidence="3">
    <name type="scientific">Aphanomyces invadans</name>
    <dbReference type="NCBI Taxonomy" id="157072"/>
    <lineage>
        <taxon>Eukaryota</taxon>
        <taxon>Sar</taxon>
        <taxon>Stramenopiles</taxon>
        <taxon>Oomycota</taxon>
        <taxon>Saprolegniomycetes</taxon>
        <taxon>Saprolegniales</taxon>
        <taxon>Verrucalvaceae</taxon>
        <taxon>Aphanomyces</taxon>
    </lineage>
</organism>
<accession>A0A024TNT3</accession>
<evidence type="ECO:0000256" key="1">
    <source>
        <dbReference type="SAM" id="Coils"/>
    </source>
</evidence>
<evidence type="ECO:0000256" key="2">
    <source>
        <dbReference type="SAM" id="MobiDB-lite"/>
    </source>
</evidence>
<evidence type="ECO:0000313" key="3">
    <source>
        <dbReference type="EMBL" id="ETV95683.1"/>
    </source>
</evidence>
<name>A0A024TNT3_9STRA</name>
<dbReference type="VEuPathDB" id="FungiDB:H310_11099"/>
<keyword evidence="1" id="KW-0175">Coiled coil</keyword>
<dbReference type="EMBL" id="KI913980">
    <property type="protein sequence ID" value="ETV95683.1"/>
    <property type="molecule type" value="Genomic_DNA"/>
</dbReference>
<feature type="non-terminal residue" evidence="3">
    <location>
        <position position="1"/>
    </location>
</feature>
<dbReference type="AlphaFoldDB" id="A0A024TNT3"/>
<dbReference type="GeneID" id="20088149"/>
<sequence length="283" mass="31549">HVTPEVQAKIHAVYDEALAQMRTLLDETYDRTVAEMTHRLDGFEKELTAQAAASHASLVDDLELRYATVKLDLEHVIEEMHKEHEHQRSHVVYLETRLKALEATPDRGDVALCNQLRERVAKLEAALEDAAARCVTIENEHATAKRRIGHLESEATLREAKWAMTQGMHARETSQLCDIIRMNEAQFMHVATAHKSLPVKTAASSPTRVQRYDPHSGRALVHVTHLSTDLVAAAPGVQYISSSPTRPPARPPSPQPRHPRPNTTPSGNPLPLLPTATVERPYV</sequence>
<feature type="coiled-coil region" evidence="1">
    <location>
        <begin position="113"/>
        <end position="147"/>
    </location>
</feature>
<feature type="compositionally biased region" description="Pro residues" evidence="2">
    <location>
        <begin position="245"/>
        <end position="256"/>
    </location>
</feature>
<feature type="region of interest" description="Disordered" evidence="2">
    <location>
        <begin position="239"/>
        <end position="283"/>
    </location>
</feature>
<protein>
    <submittedName>
        <fullName evidence="3">Uncharacterized protein</fullName>
    </submittedName>
</protein>
<dbReference type="OrthoDB" id="69299at2759"/>
<dbReference type="eggNOG" id="ENOG502T0PG">
    <property type="taxonomic scope" value="Eukaryota"/>
</dbReference>
<proteinExistence type="predicted"/>
<reference evidence="3" key="1">
    <citation type="submission" date="2013-12" db="EMBL/GenBank/DDBJ databases">
        <title>The Genome Sequence of Aphanomyces invadans NJM9701.</title>
        <authorList>
            <consortium name="The Broad Institute Genomics Platform"/>
            <person name="Russ C."/>
            <person name="Tyler B."/>
            <person name="van West P."/>
            <person name="Dieguez-Uribeondo J."/>
            <person name="Young S.K."/>
            <person name="Zeng Q."/>
            <person name="Gargeya S."/>
            <person name="Fitzgerald M."/>
            <person name="Abouelleil A."/>
            <person name="Alvarado L."/>
            <person name="Chapman S.B."/>
            <person name="Gainer-Dewar J."/>
            <person name="Goldberg J."/>
            <person name="Griggs A."/>
            <person name="Gujja S."/>
            <person name="Hansen M."/>
            <person name="Howarth C."/>
            <person name="Imamovic A."/>
            <person name="Ireland A."/>
            <person name="Larimer J."/>
            <person name="McCowan C."/>
            <person name="Murphy C."/>
            <person name="Pearson M."/>
            <person name="Poon T.W."/>
            <person name="Priest M."/>
            <person name="Roberts A."/>
            <person name="Saif S."/>
            <person name="Shea T."/>
            <person name="Sykes S."/>
            <person name="Wortman J."/>
            <person name="Nusbaum C."/>
            <person name="Birren B."/>
        </authorList>
    </citation>
    <scope>NUCLEOTIDE SEQUENCE [LARGE SCALE GENOMIC DNA]</scope>
    <source>
        <strain evidence="3">NJM9701</strain>
    </source>
</reference>